<proteinExistence type="predicted"/>
<protein>
    <submittedName>
        <fullName evidence="1">Uncharacterized protein</fullName>
    </submittedName>
</protein>
<dbReference type="EMBL" id="GISG01110081">
    <property type="protein sequence ID" value="MBA4638678.1"/>
    <property type="molecule type" value="Transcribed_RNA"/>
</dbReference>
<accession>A0A7C8ZAR8</accession>
<sequence>MLSGVSLPKTSRASANASALCSLICFINPIASMLPIPGLMNIPISSIVMSVSILGPGETELKYQGDFHADGDSILRKFRFSAPTSLMRLSTISVEIAVTDCPHIAKLLPWFLSARGHGLATIPAFSAPASEIVWFSQVILELLPAPEGLWLDFSPNLGPAPSGVENCVSLKGCSTRIPLGVSEAQFS</sequence>
<organism evidence="1">
    <name type="scientific">Opuntia streptacantha</name>
    <name type="common">Prickly pear cactus</name>
    <name type="synonym">Opuntia cardona</name>
    <dbReference type="NCBI Taxonomy" id="393608"/>
    <lineage>
        <taxon>Eukaryota</taxon>
        <taxon>Viridiplantae</taxon>
        <taxon>Streptophyta</taxon>
        <taxon>Embryophyta</taxon>
        <taxon>Tracheophyta</taxon>
        <taxon>Spermatophyta</taxon>
        <taxon>Magnoliopsida</taxon>
        <taxon>eudicotyledons</taxon>
        <taxon>Gunneridae</taxon>
        <taxon>Pentapetalae</taxon>
        <taxon>Caryophyllales</taxon>
        <taxon>Cactineae</taxon>
        <taxon>Cactaceae</taxon>
        <taxon>Opuntioideae</taxon>
        <taxon>Opuntia</taxon>
    </lineage>
</organism>
<dbReference type="AlphaFoldDB" id="A0A7C8ZAR8"/>
<reference evidence="1" key="1">
    <citation type="journal article" date="2013" name="J. Plant Res.">
        <title>Effect of fungi and light on seed germination of three Opuntia species from semiarid lands of central Mexico.</title>
        <authorList>
            <person name="Delgado-Sanchez P."/>
            <person name="Jimenez-Bremont J.F."/>
            <person name="Guerrero-Gonzalez Mde L."/>
            <person name="Flores J."/>
        </authorList>
    </citation>
    <scope>NUCLEOTIDE SEQUENCE</scope>
    <source>
        <tissue evidence="1">Cladode</tissue>
    </source>
</reference>
<name>A0A7C8ZAR8_OPUST</name>
<reference evidence="1" key="2">
    <citation type="submission" date="2020-07" db="EMBL/GenBank/DDBJ databases">
        <authorList>
            <person name="Vera ALvarez R."/>
            <person name="Arias-Moreno D.M."/>
            <person name="Jimenez-Jacinto V."/>
            <person name="Jimenez-Bremont J.F."/>
            <person name="Swaminathan K."/>
            <person name="Moose S.P."/>
            <person name="Guerrero-Gonzalez M.L."/>
            <person name="Marino-Ramirez L."/>
            <person name="Landsman D."/>
            <person name="Rodriguez-Kessler M."/>
            <person name="Delgado-Sanchez P."/>
        </authorList>
    </citation>
    <scope>NUCLEOTIDE SEQUENCE</scope>
    <source>
        <tissue evidence="1">Cladode</tissue>
    </source>
</reference>
<evidence type="ECO:0000313" key="1">
    <source>
        <dbReference type="EMBL" id="MBA4638678.1"/>
    </source>
</evidence>